<proteinExistence type="predicted"/>
<dbReference type="Proteomes" id="UP000601223">
    <property type="component" value="Unassembled WGS sequence"/>
</dbReference>
<evidence type="ECO:0000313" key="2">
    <source>
        <dbReference type="Proteomes" id="UP000601223"/>
    </source>
</evidence>
<comment type="caution">
    <text evidence="1">The sequence shown here is derived from an EMBL/GenBank/DDBJ whole genome shotgun (WGS) entry which is preliminary data.</text>
</comment>
<dbReference type="RefSeq" id="WP_203754386.1">
    <property type="nucleotide sequence ID" value="NZ_BONF01000043.1"/>
</dbReference>
<protein>
    <submittedName>
        <fullName evidence="1">Uncharacterized protein</fullName>
    </submittedName>
</protein>
<gene>
    <name evidence="1" type="ORF">Cba03nite_64630</name>
</gene>
<organism evidence="1 2">
    <name type="scientific">Catellatospora bangladeshensis</name>
    <dbReference type="NCBI Taxonomy" id="310355"/>
    <lineage>
        <taxon>Bacteria</taxon>
        <taxon>Bacillati</taxon>
        <taxon>Actinomycetota</taxon>
        <taxon>Actinomycetes</taxon>
        <taxon>Micromonosporales</taxon>
        <taxon>Micromonosporaceae</taxon>
        <taxon>Catellatospora</taxon>
    </lineage>
</organism>
<dbReference type="AlphaFoldDB" id="A0A8J3JWS7"/>
<sequence length="68" mass="7134">MADVVADPWRLVAPAQAVADSLGTSYVSVEESRWATWQPNLPAEVTAFLAEPVVVGASPAGLLVSGRR</sequence>
<keyword evidence="2" id="KW-1185">Reference proteome</keyword>
<reference evidence="1 2" key="1">
    <citation type="submission" date="2021-01" db="EMBL/GenBank/DDBJ databases">
        <title>Whole genome shotgun sequence of Catellatospora bangladeshensis NBRC 107357.</title>
        <authorList>
            <person name="Komaki H."/>
            <person name="Tamura T."/>
        </authorList>
    </citation>
    <scope>NUCLEOTIDE SEQUENCE [LARGE SCALE GENOMIC DNA]</scope>
    <source>
        <strain evidence="1 2">NBRC 107357</strain>
    </source>
</reference>
<evidence type="ECO:0000313" key="1">
    <source>
        <dbReference type="EMBL" id="GIF85114.1"/>
    </source>
</evidence>
<accession>A0A8J3JWS7</accession>
<dbReference type="EMBL" id="BONF01000043">
    <property type="protein sequence ID" value="GIF85114.1"/>
    <property type="molecule type" value="Genomic_DNA"/>
</dbReference>
<name>A0A8J3JWS7_9ACTN</name>